<dbReference type="Proteomes" id="UP000288216">
    <property type="component" value="Unassembled WGS sequence"/>
</dbReference>
<dbReference type="GO" id="GO:0006062">
    <property type="term" value="P:sorbitol catabolic process"/>
    <property type="evidence" value="ECO:0007669"/>
    <property type="project" value="TreeGrafter"/>
</dbReference>
<keyword evidence="5 11" id="KW-0862">Zinc</keyword>
<name>A0A401NS28_SCYTO</name>
<reference evidence="13 14" key="1">
    <citation type="journal article" date="2018" name="Nat. Ecol. Evol.">
        <title>Shark genomes provide insights into elasmobranch evolution and the origin of vertebrates.</title>
        <authorList>
            <person name="Hara Y"/>
            <person name="Yamaguchi K"/>
            <person name="Onimaru K"/>
            <person name="Kadota M"/>
            <person name="Koyanagi M"/>
            <person name="Keeley SD"/>
            <person name="Tatsumi K"/>
            <person name="Tanaka K"/>
            <person name="Motone F"/>
            <person name="Kageyama Y"/>
            <person name="Nozu R"/>
            <person name="Adachi N"/>
            <person name="Nishimura O"/>
            <person name="Nakagawa R"/>
            <person name="Tanegashima C"/>
            <person name="Kiyatake I"/>
            <person name="Matsumoto R"/>
            <person name="Murakumo K"/>
            <person name="Nishida K"/>
            <person name="Terakita A"/>
            <person name="Kuratani S"/>
            <person name="Sato K"/>
            <person name="Hyodo S Kuraku.S."/>
        </authorList>
    </citation>
    <scope>NUCLEOTIDE SEQUENCE [LARGE SCALE GENOMIC DNA]</scope>
</reference>
<evidence type="ECO:0000256" key="4">
    <source>
        <dbReference type="ARBA" id="ARBA00022723"/>
    </source>
</evidence>
<dbReference type="GO" id="GO:0003939">
    <property type="term" value="F:L-iditol 2-dehydrogenase (NAD+) activity"/>
    <property type="evidence" value="ECO:0007669"/>
    <property type="project" value="TreeGrafter"/>
</dbReference>
<dbReference type="GO" id="GO:0031514">
    <property type="term" value="C:motile cilium"/>
    <property type="evidence" value="ECO:0007669"/>
    <property type="project" value="UniProtKB-SubCell"/>
</dbReference>
<accession>A0A401NS28</accession>
<dbReference type="Gene3D" id="3.90.180.10">
    <property type="entry name" value="Medium-chain alcohol dehydrogenases, catalytic domain"/>
    <property type="match status" value="1"/>
</dbReference>
<gene>
    <name evidence="13" type="ORF">scyTo_0011660</name>
</gene>
<proteinExistence type="inferred from homology"/>
<evidence type="ECO:0000256" key="1">
    <source>
        <dbReference type="ARBA" id="ARBA00001947"/>
    </source>
</evidence>
<dbReference type="Gene3D" id="3.40.50.720">
    <property type="entry name" value="NAD(P)-binding Rossmann-like Domain"/>
    <property type="match status" value="1"/>
</dbReference>
<evidence type="ECO:0000256" key="7">
    <source>
        <dbReference type="ARBA" id="ARBA00023002"/>
    </source>
</evidence>
<keyword evidence="4 11" id="KW-0479">Metal-binding</keyword>
<keyword evidence="6" id="KW-0966">Cell projection</keyword>
<dbReference type="Pfam" id="PF08240">
    <property type="entry name" value="ADH_N"/>
    <property type="match status" value="1"/>
</dbReference>
<dbReference type="InterPro" id="IPR020843">
    <property type="entry name" value="ER"/>
</dbReference>
<dbReference type="STRING" id="75743.A0A401NS28"/>
<evidence type="ECO:0000256" key="2">
    <source>
        <dbReference type="ARBA" id="ARBA00004230"/>
    </source>
</evidence>
<dbReference type="SUPFAM" id="SSF51735">
    <property type="entry name" value="NAD(P)-binding Rossmann-fold domains"/>
    <property type="match status" value="1"/>
</dbReference>
<sequence>MSQGVSRPTNVVTVEKRPIPEPGQNEVLLQMNAVGICGSDVHYWQHGKLGDFLMRKPMVLGHEGSGTVVKVGAGVQHLKAGDRVAIEPAYPLHNDDFCKSGRYNLSPRMFCCATPPYDGHLCRYYAHNANYCFKLPECVSSEEGAFIEPLSVAIHACRRGRVKLGSKVLICGAGPIGLLNLLVAKATGAAQVVICDLSSSRLEKAKEVGADFTILVTKETPQELAQEVEKVLGCMPDSTIECTGAEFCVHTGIYSTLSGGTVLLVGHGPALVSVPLLNAAIREVDIRGMFRYCNTYPMAIAMLASKKVDVKPLITHRFPLDQAVEAFETTKKRLGIKVMLKCD</sequence>
<evidence type="ECO:0000256" key="5">
    <source>
        <dbReference type="ARBA" id="ARBA00022833"/>
    </source>
</evidence>
<dbReference type="InterPro" id="IPR002328">
    <property type="entry name" value="ADH_Zn_CS"/>
</dbReference>
<dbReference type="SUPFAM" id="SSF50129">
    <property type="entry name" value="GroES-like"/>
    <property type="match status" value="1"/>
</dbReference>
<evidence type="ECO:0000313" key="14">
    <source>
        <dbReference type="Proteomes" id="UP000288216"/>
    </source>
</evidence>
<dbReference type="InterPro" id="IPR011032">
    <property type="entry name" value="GroES-like_sf"/>
</dbReference>
<evidence type="ECO:0000313" key="13">
    <source>
        <dbReference type="EMBL" id="GCB63723.1"/>
    </source>
</evidence>
<dbReference type="SMART" id="SM00829">
    <property type="entry name" value="PKS_ER"/>
    <property type="match status" value="1"/>
</dbReference>
<evidence type="ECO:0000256" key="9">
    <source>
        <dbReference type="ARBA" id="ARBA00026132"/>
    </source>
</evidence>
<keyword evidence="14" id="KW-1185">Reference proteome</keyword>
<dbReference type="InterPro" id="IPR013149">
    <property type="entry name" value="ADH-like_C"/>
</dbReference>
<keyword evidence="6" id="KW-0969">Cilium</keyword>
<evidence type="ECO:0000256" key="10">
    <source>
        <dbReference type="ARBA" id="ARBA00032485"/>
    </source>
</evidence>
<comment type="caution">
    <text evidence="13">The sequence shown here is derived from an EMBL/GenBank/DDBJ whole genome shotgun (WGS) entry which is preliminary data.</text>
</comment>
<keyword evidence="7" id="KW-0560">Oxidoreductase</keyword>
<evidence type="ECO:0000256" key="8">
    <source>
        <dbReference type="ARBA" id="ARBA00023027"/>
    </source>
</evidence>
<dbReference type="AlphaFoldDB" id="A0A401NS28"/>
<dbReference type="CDD" id="cd05285">
    <property type="entry name" value="sorbitol_DH"/>
    <property type="match status" value="1"/>
</dbReference>
<evidence type="ECO:0000256" key="6">
    <source>
        <dbReference type="ARBA" id="ARBA00022846"/>
    </source>
</evidence>
<dbReference type="Pfam" id="PF00107">
    <property type="entry name" value="ADH_zinc_N"/>
    <property type="match status" value="1"/>
</dbReference>
<dbReference type="PANTHER" id="PTHR43161">
    <property type="entry name" value="SORBITOL DEHYDROGENASE"/>
    <property type="match status" value="1"/>
</dbReference>
<keyword evidence="8" id="KW-0520">NAD</keyword>
<dbReference type="OrthoDB" id="1879366at2759"/>
<keyword evidence="6" id="KW-0282">Flagellum</keyword>
<dbReference type="InterPro" id="IPR013154">
    <property type="entry name" value="ADH-like_N"/>
</dbReference>
<dbReference type="InterPro" id="IPR045306">
    <property type="entry name" value="SDH-like"/>
</dbReference>
<organism evidence="13 14">
    <name type="scientific">Scyliorhinus torazame</name>
    <name type="common">Cloudy catshark</name>
    <name type="synonym">Catulus torazame</name>
    <dbReference type="NCBI Taxonomy" id="75743"/>
    <lineage>
        <taxon>Eukaryota</taxon>
        <taxon>Metazoa</taxon>
        <taxon>Chordata</taxon>
        <taxon>Craniata</taxon>
        <taxon>Vertebrata</taxon>
        <taxon>Chondrichthyes</taxon>
        <taxon>Elasmobranchii</taxon>
        <taxon>Galeomorphii</taxon>
        <taxon>Galeoidea</taxon>
        <taxon>Carcharhiniformes</taxon>
        <taxon>Scyliorhinidae</taxon>
        <taxon>Scyliorhinus</taxon>
    </lineage>
</organism>
<dbReference type="PROSITE" id="PS00059">
    <property type="entry name" value="ADH_ZINC"/>
    <property type="match status" value="1"/>
</dbReference>
<protein>
    <recommendedName>
        <fullName evidence="9">Sorbitol dehydrogenase</fullName>
    </recommendedName>
    <alternativeName>
        <fullName evidence="10">Polyol dehydrogenase</fullName>
    </alternativeName>
</protein>
<evidence type="ECO:0000259" key="12">
    <source>
        <dbReference type="SMART" id="SM00829"/>
    </source>
</evidence>
<comment type="cofactor">
    <cofactor evidence="1 11">
        <name>Zn(2+)</name>
        <dbReference type="ChEBI" id="CHEBI:29105"/>
    </cofactor>
</comment>
<comment type="subcellular location">
    <subcellularLocation>
        <location evidence="2">Cell projection</location>
        <location evidence="2">Cilium</location>
        <location evidence="2">Flagellum</location>
    </subcellularLocation>
</comment>
<dbReference type="InterPro" id="IPR036291">
    <property type="entry name" value="NAD(P)-bd_dom_sf"/>
</dbReference>
<comment type="similarity">
    <text evidence="3 11">Belongs to the zinc-containing alcohol dehydrogenase family.</text>
</comment>
<dbReference type="EMBL" id="BFAA01005378">
    <property type="protein sequence ID" value="GCB63723.1"/>
    <property type="molecule type" value="Genomic_DNA"/>
</dbReference>
<feature type="domain" description="Enoyl reductase (ER)" evidence="12">
    <location>
        <begin position="4"/>
        <end position="340"/>
    </location>
</feature>
<evidence type="ECO:0000256" key="11">
    <source>
        <dbReference type="RuleBase" id="RU361277"/>
    </source>
</evidence>
<dbReference type="FunFam" id="3.40.50.720:FF:000068">
    <property type="entry name" value="Sorbitol dehydrogenase"/>
    <property type="match status" value="1"/>
</dbReference>
<dbReference type="PANTHER" id="PTHR43161:SF9">
    <property type="entry name" value="SORBITOL DEHYDROGENASE"/>
    <property type="match status" value="1"/>
</dbReference>
<evidence type="ECO:0000256" key="3">
    <source>
        <dbReference type="ARBA" id="ARBA00008072"/>
    </source>
</evidence>
<dbReference type="GO" id="GO:0008270">
    <property type="term" value="F:zinc ion binding"/>
    <property type="evidence" value="ECO:0007669"/>
    <property type="project" value="InterPro"/>
</dbReference>
<dbReference type="OMA" id="MRVAMYY"/>